<evidence type="ECO:0000313" key="16">
    <source>
        <dbReference type="Proteomes" id="UP001234787"/>
    </source>
</evidence>
<dbReference type="PROSITE" id="PS51402">
    <property type="entry name" value="CATALASE_3"/>
    <property type="match status" value="1"/>
</dbReference>
<dbReference type="PROSITE" id="PS00437">
    <property type="entry name" value="CATALASE_1"/>
    <property type="match status" value="1"/>
</dbReference>
<evidence type="ECO:0000256" key="1">
    <source>
        <dbReference type="ARBA" id="ARBA00001971"/>
    </source>
</evidence>
<evidence type="ECO:0000256" key="11">
    <source>
        <dbReference type="PIRSR" id="PIRSR038928-2"/>
    </source>
</evidence>
<dbReference type="GO" id="GO:0046872">
    <property type="term" value="F:metal ion binding"/>
    <property type="evidence" value="ECO:0007669"/>
    <property type="project" value="UniProtKB-KW"/>
</dbReference>
<evidence type="ECO:0000256" key="9">
    <source>
        <dbReference type="ARBA" id="ARBA00023324"/>
    </source>
</evidence>
<evidence type="ECO:0000256" key="13">
    <source>
        <dbReference type="RuleBase" id="RU004142"/>
    </source>
</evidence>
<evidence type="ECO:0000256" key="8">
    <source>
        <dbReference type="ARBA" id="ARBA00023004"/>
    </source>
</evidence>
<organism evidence="15 16">
    <name type="scientific">Cryptomeria japonica</name>
    <name type="common">Japanese cedar</name>
    <name type="synonym">Cupressus japonica</name>
    <dbReference type="NCBI Taxonomy" id="3369"/>
    <lineage>
        <taxon>Eukaryota</taxon>
        <taxon>Viridiplantae</taxon>
        <taxon>Streptophyta</taxon>
        <taxon>Embryophyta</taxon>
        <taxon>Tracheophyta</taxon>
        <taxon>Spermatophyta</taxon>
        <taxon>Pinopsida</taxon>
        <taxon>Pinidae</taxon>
        <taxon>Conifers II</taxon>
        <taxon>Cupressales</taxon>
        <taxon>Cupressaceae</taxon>
        <taxon>Cryptomeria</taxon>
    </lineage>
</organism>
<name>A0AAD3NTQ4_CRYJA</name>
<evidence type="ECO:0000256" key="10">
    <source>
        <dbReference type="PIRSR" id="PIRSR038928-1"/>
    </source>
</evidence>
<dbReference type="InterPro" id="IPR011614">
    <property type="entry name" value="Catalase_core"/>
</dbReference>
<dbReference type="InterPro" id="IPR020835">
    <property type="entry name" value="Catalase_sf"/>
</dbReference>
<keyword evidence="4 12" id="KW-0575">Peroxidase</keyword>
<evidence type="ECO:0000256" key="4">
    <source>
        <dbReference type="ARBA" id="ARBA00022559"/>
    </source>
</evidence>
<evidence type="ECO:0000259" key="14">
    <source>
        <dbReference type="SMART" id="SM01060"/>
    </source>
</evidence>
<keyword evidence="5 11" id="KW-0349">Heme</keyword>
<feature type="binding site" description="axial binding residue" evidence="11">
    <location>
        <position position="348"/>
    </location>
    <ligand>
        <name>heme</name>
        <dbReference type="ChEBI" id="CHEBI:30413"/>
    </ligand>
    <ligandPart>
        <name>Fe</name>
        <dbReference type="ChEBI" id="CHEBI:18248"/>
    </ligandPart>
</feature>
<dbReference type="InterPro" id="IPR002226">
    <property type="entry name" value="Catalase_haem_BS"/>
</dbReference>
<dbReference type="GO" id="GO:0020037">
    <property type="term" value="F:heme binding"/>
    <property type="evidence" value="ECO:0007669"/>
    <property type="project" value="InterPro"/>
</dbReference>
<dbReference type="InterPro" id="IPR018028">
    <property type="entry name" value="Catalase"/>
</dbReference>
<dbReference type="InterPro" id="IPR024711">
    <property type="entry name" value="Catalase_clade1/3"/>
</dbReference>
<keyword evidence="9 12" id="KW-0376">Hydrogen peroxide</keyword>
<comment type="similarity">
    <text evidence="2 12">Belongs to the catalase family.</text>
</comment>
<dbReference type="InterPro" id="IPR010582">
    <property type="entry name" value="Catalase_immune_responsive"/>
</dbReference>
<dbReference type="GO" id="GO:0005739">
    <property type="term" value="C:mitochondrion"/>
    <property type="evidence" value="ECO:0007669"/>
    <property type="project" value="TreeGrafter"/>
</dbReference>
<gene>
    <name evidence="15" type="ORF">SUGI_1520720</name>
</gene>
<evidence type="ECO:0000256" key="7">
    <source>
        <dbReference type="ARBA" id="ARBA00023002"/>
    </source>
</evidence>
<comment type="cofactor">
    <cofactor evidence="1 11">
        <name>heme</name>
        <dbReference type="ChEBI" id="CHEBI:30413"/>
    </cofactor>
</comment>
<dbReference type="PROSITE" id="PS00438">
    <property type="entry name" value="CATALASE_2"/>
    <property type="match status" value="1"/>
</dbReference>
<comment type="caution">
    <text evidence="15">The sequence shown here is derived from an EMBL/GenBank/DDBJ whole genome shotgun (WGS) entry which is preliminary data.</text>
</comment>
<evidence type="ECO:0000313" key="15">
    <source>
        <dbReference type="EMBL" id="GLJ59719.1"/>
    </source>
</evidence>
<comment type="catalytic activity">
    <reaction evidence="12">
        <text>2 H2O2 = O2 + 2 H2O</text>
        <dbReference type="Rhea" id="RHEA:20309"/>
        <dbReference type="ChEBI" id="CHEBI:15377"/>
        <dbReference type="ChEBI" id="CHEBI:15379"/>
        <dbReference type="ChEBI" id="CHEBI:16240"/>
        <dbReference type="EC" id="1.11.1.6"/>
    </reaction>
</comment>
<dbReference type="EMBL" id="BSEH01001298">
    <property type="protein sequence ID" value="GLJ59719.1"/>
    <property type="molecule type" value="Genomic_DNA"/>
</dbReference>
<dbReference type="Pfam" id="PF06628">
    <property type="entry name" value="Catalase-rel"/>
    <property type="match status" value="1"/>
</dbReference>
<dbReference type="GO" id="GO:0042542">
    <property type="term" value="P:response to hydrogen peroxide"/>
    <property type="evidence" value="ECO:0007669"/>
    <property type="project" value="TreeGrafter"/>
</dbReference>
<comment type="function">
    <text evidence="13">Catalyzes the degradation of hydrogen peroxide (H(2)O(2)) generated by peroxisomal oxidases to water and oxygen, thereby protecting cells from the toxic effects of hydrogen peroxide.</text>
</comment>
<dbReference type="Proteomes" id="UP001234787">
    <property type="component" value="Unassembled WGS sequence"/>
</dbReference>
<dbReference type="SMART" id="SM01060">
    <property type="entry name" value="Catalase"/>
    <property type="match status" value="1"/>
</dbReference>
<feature type="active site" evidence="10">
    <location>
        <position position="137"/>
    </location>
</feature>
<dbReference type="PIRSF" id="PIRSF038928">
    <property type="entry name" value="Catalase_clade1-3"/>
    <property type="match status" value="1"/>
</dbReference>
<evidence type="ECO:0000256" key="2">
    <source>
        <dbReference type="ARBA" id="ARBA00005329"/>
    </source>
</evidence>
<dbReference type="AlphaFoldDB" id="A0AAD3NTQ4"/>
<dbReference type="Pfam" id="PF00199">
    <property type="entry name" value="Catalase"/>
    <property type="match status" value="1"/>
</dbReference>
<keyword evidence="16" id="KW-1185">Reference proteome</keyword>
<keyword evidence="8 11" id="KW-0408">Iron</keyword>
<reference evidence="15" key="1">
    <citation type="submission" date="2022-12" db="EMBL/GenBank/DDBJ databases">
        <title>Chromosome-Level Genome Assembly of Japanese Cedar (Cryptomeriajaponica D. Don).</title>
        <authorList>
            <person name="Fujino T."/>
            <person name="Yamaguchi K."/>
            <person name="Yokoyama T."/>
            <person name="Hamanaka T."/>
            <person name="Harazono Y."/>
            <person name="Kamada H."/>
            <person name="Kobayashi W."/>
            <person name="Ujino-Ihara T."/>
            <person name="Uchiyama K."/>
            <person name="Matsumoto A."/>
            <person name="Izuno A."/>
            <person name="Tsumura Y."/>
            <person name="Toyoda A."/>
            <person name="Shigenobu S."/>
            <person name="Moriguchi Y."/>
            <person name="Ueno S."/>
            <person name="Kasahara M."/>
        </authorList>
    </citation>
    <scope>NUCLEOTIDE SEQUENCE</scope>
</reference>
<dbReference type="GO" id="GO:0042744">
    <property type="term" value="P:hydrogen peroxide catabolic process"/>
    <property type="evidence" value="ECO:0007669"/>
    <property type="project" value="UniProtKB-KW"/>
</dbReference>
<dbReference type="GO" id="GO:0004096">
    <property type="term" value="F:catalase activity"/>
    <property type="evidence" value="ECO:0007669"/>
    <property type="project" value="UniProtKB-EC"/>
</dbReference>
<evidence type="ECO:0000256" key="3">
    <source>
        <dbReference type="ARBA" id="ARBA00012314"/>
    </source>
</evidence>
<keyword evidence="7 12" id="KW-0560">Oxidoreductase</keyword>
<dbReference type="GO" id="GO:0005777">
    <property type="term" value="C:peroxisome"/>
    <property type="evidence" value="ECO:0007669"/>
    <property type="project" value="TreeGrafter"/>
</dbReference>
<feature type="active site" evidence="10">
    <location>
        <position position="63"/>
    </location>
</feature>
<dbReference type="SUPFAM" id="SSF56634">
    <property type="entry name" value="Heme-dependent catalase-like"/>
    <property type="match status" value="1"/>
</dbReference>
<dbReference type="InterPro" id="IPR024708">
    <property type="entry name" value="Catalase_AS"/>
</dbReference>
<dbReference type="PANTHER" id="PTHR11465">
    <property type="entry name" value="CATALASE"/>
    <property type="match status" value="1"/>
</dbReference>
<dbReference type="PANTHER" id="PTHR11465:SF9">
    <property type="entry name" value="CATALASE"/>
    <property type="match status" value="1"/>
</dbReference>
<dbReference type="EC" id="1.11.1.6" evidence="3 12"/>
<evidence type="ECO:0000256" key="6">
    <source>
        <dbReference type="ARBA" id="ARBA00022723"/>
    </source>
</evidence>
<dbReference type="PRINTS" id="PR00067">
    <property type="entry name" value="CATALASE"/>
</dbReference>
<dbReference type="Gene3D" id="2.40.180.10">
    <property type="entry name" value="Catalase core domain"/>
    <property type="match status" value="1"/>
</dbReference>
<sequence>MDPQAPSDPSQVKITTLKSGAPNGDKLNSLLLGPKGLNLLADVAYLEENAHFNRERIPERVVHAKGAAALGKFVVTNTEITKYCQASLFNEIGKTTPVVARFSHVTGESGISDTARDVRGFAVKFRTEQGNWDIVGNNLPVFFIRDPINFPSFIHSQKRNPQTHLRDPNAFWDFVSLLPETLHTILMLFSDRGTPDGFRHMHGFGVNTFKLVGANPQRASYAKFHWICDQGIRNLDAMTAVNLAGEDPDYSLRDLFVNIERGNFPSWTLKFQVISLDDASKVDFNIFDDTKTWPHAKFPLIEIGKMTLNKNVDNYFAQVEQLAFSPANMVLGIQPSPDKMLTGRIFAYTDAQRYRLGANFYDLPCNKPLCPVMAPTYCDGVTFMSNLPGSLPNYVPSIKYNNLSLRNELYLEHPQHFSGQVGRYDLSKDDNYSQPRILVTKVLNKEKRAILVSNIADHLKLVTMREITGKVLMHFREIDAEFASAIESAMKATPVQ</sequence>
<evidence type="ECO:0000256" key="12">
    <source>
        <dbReference type="RuleBase" id="RU000498"/>
    </source>
</evidence>
<protein>
    <recommendedName>
        <fullName evidence="3 12">Catalase</fullName>
        <ecNumber evidence="3 12">1.11.1.6</ecNumber>
    </recommendedName>
</protein>
<accession>A0AAD3NTQ4</accession>
<feature type="domain" description="Catalase core" evidence="14">
    <location>
        <begin position="16"/>
        <end position="403"/>
    </location>
</feature>
<proteinExistence type="inferred from homology"/>
<evidence type="ECO:0000256" key="5">
    <source>
        <dbReference type="ARBA" id="ARBA00022617"/>
    </source>
</evidence>
<keyword evidence="6 11" id="KW-0479">Metal-binding</keyword>
<dbReference type="FunFam" id="2.40.180.10:FF:000001">
    <property type="entry name" value="Catalase"/>
    <property type="match status" value="1"/>
</dbReference>